<keyword evidence="3" id="KW-1185">Reference proteome</keyword>
<comment type="caution">
    <text evidence="2">The sequence shown here is derived from an EMBL/GenBank/DDBJ whole genome shotgun (WGS) entry which is preliminary data.</text>
</comment>
<proteinExistence type="predicted"/>
<feature type="region of interest" description="Disordered" evidence="1">
    <location>
        <begin position="432"/>
        <end position="455"/>
    </location>
</feature>
<feature type="compositionally biased region" description="Basic and acidic residues" evidence="1">
    <location>
        <begin position="655"/>
        <end position="668"/>
    </location>
</feature>
<name>A0ABD0JZF1_9CAEN</name>
<evidence type="ECO:0000313" key="2">
    <source>
        <dbReference type="EMBL" id="KAK7480427.1"/>
    </source>
</evidence>
<accession>A0ABD0JZF1</accession>
<feature type="compositionally biased region" description="Basic and acidic residues" evidence="1">
    <location>
        <begin position="340"/>
        <end position="350"/>
    </location>
</feature>
<evidence type="ECO:0000313" key="3">
    <source>
        <dbReference type="Proteomes" id="UP001519460"/>
    </source>
</evidence>
<feature type="compositionally biased region" description="Polar residues" evidence="1">
    <location>
        <begin position="54"/>
        <end position="63"/>
    </location>
</feature>
<feature type="compositionally biased region" description="Basic and acidic residues" evidence="1">
    <location>
        <begin position="8"/>
        <end position="20"/>
    </location>
</feature>
<feature type="compositionally biased region" description="Basic and acidic residues" evidence="1">
    <location>
        <begin position="638"/>
        <end position="647"/>
    </location>
</feature>
<feature type="region of interest" description="Disordered" evidence="1">
    <location>
        <begin position="604"/>
        <end position="668"/>
    </location>
</feature>
<feature type="compositionally biased region" description="Low complexity" evidence="1">
    <location>
        <begin position="124"/>
        <end position="140"/>
    </location>
</feature>
<dbReference type="EMBL" id="JACVVK020000282">
    <property type="protein sequence ID" value="KAK7480427.1"/>
    <property type="molecule type" value="Genomic_DNA"/>
</dbReference>
<organism evidence="2 3">
    <name type="scientific">Batillaria attramentaria</name>
    <dbReference type="NCBI Taxonomy" id="370345"/>
    <lineage>
        <taxon>Eukaryota</taxon>
        <taxon>Metazoa</taxon>
        <taxon>Spiralia</taxon>
        <taxon>Lophotrochozoa</taxon>
        <taxon>Mollusca</taxon>
        <taxon>Gastropoda</taxon>
        <taxon>Caenogastropoda</taxon>
        <taxon>Sorbeoconcha</taxon>
        <taxon>Cerithioidea</taxon>
        <taxon>Batillariidae</taxon>
        <taxon>Batillaria</taxon>
    </lineage>
</organism>
<dbReference type="Proteomes" id="UP001519460">
    <property type="component" value="Unassembled WGS sequence"/>
</dbReference>
<reference evidence="2 3" key="1">
    <citation type="journal article" date="2023" name="Sci. Data">
        <title>Genome assembly of the Korean intertidal mud-creeper Batillaria attramentaria.</title>
        <authorList>
            <person name="Patra A.K."/>
            <person name="Ho P.T."/>
            <person name="Jun S."/>
            <person name="Lee S.J."/>
            <person name="Kim Y."/>
            <person name="Won Y.J."/>
        </authorList>
    </citation>
    <scope>NUCLEOTIDE SEQUENCE [LARGE SCALE GENOMIC DNA]</scope>
    <source>
        <strain evidence="2">Wonlab-2016</strain>
    </source>
</reference>
<feature type="non-terminal residue" evidence="2">
    <location>
        <position position="668"/>
    </location>
</feature>
<dbReference type="AlphaFoldDB" id="A0ABD0JZF1"/>
<feature type="compositionally biased region" description="Basic and acidic residues" evidence="1">
    <location>
        <begin position="185"/>
        <end position="199"/>
    </location>
</feature>
<gene>
    <name evidence="2" type="ORF">BaRGS_00028346</name>
</gene>
<feature type="compositionally biased region" description="Basic and acidic residues" evidence="1">
    <location>
        <begin position="96"/>
        <end position="108"/>
    </location>
</feature>
<evidence type="ECO:0000256" key="1">
    <source>
        <dbReference type="SAM" id="MobiDB-lite"/>
    </source>
</evidence>
<sequence>MEDGEAAAVKDDAIPDSAEEVRQRRLAYFENIQKVTSSDQLRSSNKGEAKRQTETFTTTSGSGATEKKINPTSGAAGKTKVKKTTEFHVQANSSSEAKHGLRSSRSEEFVSYEVIKVSKTPGETGRTVSSKSTRRGSTSSLPADEGEQLSPGKTSQAVTKPSLSGGTPQFSQSATNIRSSNITLHTDKEGSRRHEEKSHKVTKNVRISGDSEVEGLFSNRRWVSANEIPSLSLKESVDVDAVSVFKSSANFDDLGFSTHRPESNASTHDLVDRRRVTRQRSLSSENVLVGARAEEIRSVLGEKKYRELVEKSERDLSELHAQRFHDHPPAPLFHPNGEVGPERLSRKDSPARNTPTPPPQPPSPLSSSGGRRGPSPRRRLRSSSPQMVSRTLQDVARHSQTRDITSSRNYEQVVVPHHTTFSADEIYRQAYGGNSGGSSDRSGGGDVRKSSTSSVASSYHDGASAFWNSATPRQMAGLVSPTSTHPSSFYPGPYNHVHAAGPAMQMHHPGYPNSNTSPGYVYSQGVPMSPGSRGQYMYPVQQSMFMPVSPGTPPSTEPFMYHHGHPLSHSMPAYRVGNHGSPAGSPWQHITQYPPPPWGQYMASGERNNSYSGPPGWPEGTVPMMVPQPPASSPGRADQQDMRHFDNSRANVDPTARHAEEVRQHHEH</sequence>
<feature type="compositionally biased region" description="Polar residues" evidence="1">
    <location>
        <begin position="151"/>
        <end position="184"/>
    </location>
</feature>
<protein>
    <submittedName>
        <fullName evidence="2">Uncharacterized protein</fullName>
    </submittedName>
</protein>
<feature type="compositionally biased region" description="Pro residues" evidence="1">
    <location>
        <begin position="355"/>
        <end position="364"/>
    </location>
</feature>
<feature type="region of interest" description="Disordered" evidence="1">
    <location>
        <begin position="325"/>
        <end position="411"/>
    </location>
</feature>
<feature type="region of interest" description="Disordered" evidence="1">
    <location>
        <begin position="1"/>
        <end position="20"/>
    </location>
</feature>
<feature type="region of interest" description="Disordered" evidence="1">
    <location>
        <begin position="37"/>
        <end position="202"/>
    </location>
</feature>